<feature type="transmembrane region" description="Helical" evidence="1">
    <location>
        <begin position="189"/>
        <end position="210"/>
    </location>
</feature>
<sequence length="348" mass="40047">MTLEMFLFLLLFLFALVLSLIKLNKVLYFLISFFLLISYSVVVRLAGFDADIGNYSEFLKVDSFSIYYLKEPIYWLGSRYLFKLTGSEFFVFIFYDLIFIGLLLISCGKLNLPRYFPFVFFLFFPTVLGMQNVFRQFIASGFLILLLSLAFTGAKYRYRFFVLLLATLTHNVSLLFSPLVFISQNQKKFNLFFLVSCFGVFLLLPIAAGTKSDSNTGDLPPYLYLTIYLLVVVIYVVITRFNFNLKEYASKYASYLYMMFYFLILIFLSVFILGGAQSKRVGMLSLLLSLVPLTLLIETRFKQKVLVRVLFIFAVTAPTLIFHNARSLLETSPSTLQAEAAARALNHH</sequence>
<name>A0ABU9UMR3_9GAMM</name>
<dbReference type="InterPro" id="IPR049458">
    <property type="entry name" value="EpsG-like"/>
</dbReference>
<evidence type="ECO:0000313" key="2">
    <source>
        <dbReference type="EMBL" id="MEM6247445.1"/>
    </source>
</evidence>
<keyword evidence="3" id="KW-1185">Reference proteome</keyword>
<feature type="transmembrane region" description="Helical" evidence="1">
    <location>
        <begin position="29"/>
        <end position="47"/>
    </location>
</feature>
<feature type="transmembrane region" description="Helical" evidence="1">
    <location>
        <begin position="89"/>
        <end position="106"/>
    </location>
</feature>
<accession>A0ABU9UMR3</accession>
<reference evidence="2 3" key="1">
    <citation type="submission" date="2024-04" db="EMBL/GenBank/DDBJ databases">
        <title>Novel Shewanella species isolated from Baltic Sea sediments.</title>
        <authorList>
            <person name="Martin-Rodriguez A.J."/>
            <person name="Fernandez-Juarez V."/>
            <person name="Valeriano V.D."/>
            <person name="Mihindukulasooriya I."/>
            <person name="Ceresnova L."/>
            <person name="Joffre E."/>
            <person name="Jensie-Markopoulos S."/>
            <person name="Moore E.R.B."/>
            <person name="Sjoling A."/>
        </authorList>
    </citation>
    <scope>NUCLEOTIDE SEQUENCE [LARGE SCALE GENOMIC DNA]</scope>
    <source>
        <strain evidence="2 3">VAX-SP0-0CM-1</strain>
    </source>
</reference>
<proteinExistence type="predicted"/>
<keyword evidence="1" id="KW-1133">Transmembrane helix</keyword>
<feature type="transmembrane region" description="Helical" evidence="1">
    <location>
        <begin position="222"/>
        <end position="243"/>
    </location>
</feature>
<keyword evidence="1" id="KW-0472">Membrane</keyword>
<feature type="transmembrane region" description="Helical" evidence="1">
    <location>
        <begin position="255"/>
        <end position="275"/>
    </location>
</feature>
<organism evidence="2 3">
    <name type="scientific">Shewanella vaxholmensis</name>
    <dbReference type="NCBI Taxonomy" id="3063535"/>
    <lineage>
        <taxon>Bacteria</taxon>
        <taxon>Pseudomonadati</taxon>
        <taxon>Pseudomonadota</taxon>
        <taxon>Gammaproteobacteria</taxon>
        <taxon>Alteromonadales</taxon>
        <taxon>Shewanellaceae</taxon>
        <taxon>Shewanella</taxon>
    </lineage>
</organism>
<dbReference type="EMBL" id="JBCHKU010000002">
    <property type="protein sequence ID" value="MEM6247445.1"/>
    <property type="molecule type" value="Genomic_DNA"/>
</dbReference>
<feature type="transmembrane region" description="Helical" evidence="1">
    <location>
        <begin position="112"/>
        <end position="130"/>
    </location>
</feature>
<dbReference type="Proteomes" id="UP001489333">
    <property type="component" value="Unassembled WGS sequence"/>
</dbReference>
<evidence type="ECO:0000256" key="1">
    <source>
        <dbReference type="SAM" id="Phobius"/>
    </source>
</evidence>
<feature type="transmembrane region" description="Helical" evidence="1">
    <location>
        <begin position="305"/>
        <end position="325"/>
    </location>
</feature>
<protein>
    <submittedName>
        <fullName evidence="2">EpsG family protein</fullName>
    </submittedName>
</protein>
<comment type="caution">
    <text evidence="2">The sequence shown here is derived from an EMBL/GenBank/DDBJ whole genome shotgun (WGS) entry which is preliminary data.</text>
</comment>
<feature type="transmembrane region" description="Helical" evidence="1">
    <location>
        <begin position="160"/>
        <end position="182"/>
    </location>
</feature>
<dbReference type="Pfam" id="PF14897">
    <property type="entry name" value="EpsG"/>
    <property type="match status" value="1"/>
</dbReference>
<keyword evidence="1" id="KW-0812">Transmembrane</keyword>
<gene>
    <name evidence="2" type="ORF">AAGS29_02315</name>
</gene>
<dbReference type="RefSeq" id="WP_311905279.1">
    <property type="nucleotide sequence ID" value="NZ_JAUOEV010000003.1"/>
</dbReference>
<evidence type="ECO:0000313" key="3">
    <source>
        <dbReference type="Proteomes" id="UP001489333"/>
    </source>
</evidence>
<feature type="transmembrane region" description="Helical" evidence="1">
    <location>
        <begin position="281"/>
        <end position="298"/>
    </location>
</feature>